<dbReference type="KEGG" id="lit:FPZ52_07625"/>
<organism evidence="8 9">
    <name type="scientific">Qingshengfaniella alkalisoli</name>
    <dbReference type="NCBI Taxonomy" id="2599296"/>
    <lineage>
        <taxon>Bacteria</taxon>
        <taxon>Pseudomonadati</taxon>
        <taxon>Pseudomonadota</taxon>
        <taxon>Alphaproteobacteria</taxon>
        <taxon>Rhodobacterales</taxon>
        <taxon>Paracoccaceae</taxon>
        <taxon>Qingshengfaniella</taxon>
    </lineage>
</organism>
<evidence type="ECO:0000256" key="4">
    <source>
        <dbReference type="ARBA" id="ARBA00023136"/>
    </source>
</evidence>
<dbReference type="AlphaFoldDB" id="A0A5B8J5A4"/>
<dbReference type="GO" id="GO:0046872">
    <property type="term" value="F:metal ion binding"/>
    <property type="evidence" value="ECO:0007669"/>
    <property type="project" value="UniProtKB-KW"/>
</dbReference>
<dbReference type="OrthoDB" id="9802481at2"/>
<evidence type="ECO:0000256" key="6">
    <source>
        <dbReference type="SAM" id="MobiDB-lite"/>
    </source>
</evidence>
<feature type="region of interest" description="Disordered" evidence="6">
    <location>
        <begin position="250"/>
        <end position="285"/>
    </location>
</feature>
<dbReference type="InterPro" id="IPR043461">
    <property type="entry name" value="LpxH-like"/>
</dbReference>
<dbReference type="EMBL" id="CP042261">
    <property type="protein sequence ID" value="QDY69500.1"/>
    <property type="molecule type" value="Genomic_DNA"/>
</dbReference>
<dbReference type="InterPro" id="IPR004843">
    <property type="entry name" value="Calcineurin-like_PHP"/>
</dbReference>
<evidence type="ECO:0000256" key="1">
    <source>
        <dbReference type="ARBA" id="ARBA00022475"/>
    </source>
</evidence>
<evidence type="ECO:0000256" key="2">
    <source>
        <dbReference type="ARBA" id="ARBA00022519"/>
    </source>
</evidence>
<evidence type="ECO:0000313" key="8">
    <source>
        <dbReference type="EMBL" id="QDY69500.1"/>
    </source>
</evidence>
<evidence type="ECO:0000259" key="7">
    <source>
        <dbReference type="Pfam" id="PF00149"/>
    </source>
</evidence>
<feature type="domain" description="Calcineurin-like phosphoesterase" evidence="7">
    <location>
        <begin position="11"/>
        <end position="210"/>
    </location>
</feature>
<sequence length="285" mass="32624">MLTRASASRYRTLFISDIHLGTRGCQAEMLLDFLHHFEAERIYLIGDIFDGWRLRRGWHWPQAHNDVIEAILHKAHAGVQIIYIPGNHDEVARNYIGTHFGGIEVRLTDEHMAADKRRFLITHGDQFDIVVKNADWLAHLGDRAYKFVLGLNTTVNRIRRLWGGQYWSLSNWAKQQVKQAVNFIGEYESVLAEEARRSGYDGIICGHIHKAEMRDMDGVLYINTGDWVESCTAVVEDQCGQLHMIDWTSLTPRRQQEDKTRPTSSQVPPESVAARLAPAVANQDH</sequence>
<dbReference type="SUPFAM" id="SSF56300">
    <property type="entry name" value="Metallo-dependent phosphatases"/>
    <property type="match status" value="1"/>
</dbReference>
<proteinExistence type="predicted"/>
<keyword evidence="1" id="KW-1003">Cell membrane</keyword>
<gene>
    <name evidence="8" type="ORF">FPZ52_07625</name>
</gene>
<dbReference type="GO" id="GO:0008758">
    <property type="term" value="F:UDP-2,3-diacylglucosamine hydrolase activity"/>
    <property type="evidence" value="ECO:0007669"/>
    <property type="project" value="TreeGrafter"/>
</dbReference>
<evidence type="ECO:0000256" key="3">
    <source>
        <dbReference type="ARBA" id="ARBA00022723"/>
    </source>
</evidence>
<dbReference type="GO" id="GO:0009245">
    <property type="term" value="P:lipid A biosynthetic process"/>
    <property type="evidence" value="ECO:0007669"/>
    <property type="project" value="TreeGrafter"/>
</dbReference>
<keyword evidence="2" id="KW-0997">Cell inner membrane</keyword>
<reference evidence="8 9" key="1">
    <citation type="submission" date="2019-07" db="EMBL/GenBank/DDBJ databases">
        <title>Litoreibacter alkalisoli sp. nov., isolated from saline-alkaline soil.</title>
        <authorList>
            <person name="Wang S."/>
            <person name="Xu L."/>
            <person name="Xing Y.-T."/>
            <person name="Sun J.-Q."/>
        </authorList>
    </citation>
    <scope>NUCLEOTIDE SEQUENCE [LARGE SCALE GENOMIC DNA]</scope>
    <source>
        <strain evidence="8 9">LN3S51</strain>
    </source>
</reference>
<name>A0A5B8J5A4_9RHOB</name>
<dbReference type="CDD" id="cd07398">
    <property type="entry name" value="MPP_YbbF-LpxH"/>
    <property type="match status" value="1"/>
</dbReference>
<dbReference type="PANTHER" id="PTHR34990">
    <property type="entry name" value="UDP-2,3-DIACYLGLUCOSAMINE HYDROLASE-RELATED"/>
    <property type="match status" value="1"/>
</dbReference>
<protein>
    <submittedName>
        <fullName evidence="8">UDP-2,3-diacylglucosamine diphosphatase</fullName>
    </submittedName>
</protein>
<dbReference type="RefSeq" id="WP_146364879.1">
    <property type="nucleotide sequence ID" value="NZ_CP042261.1"/>
</dbReference>
<accession>A0A5B8J5A4</accession>
<keyword evidence="4" id="KW-0472">Membrane</keyword>
<dbReference type="Pfam" id="PF00149">
    <property type="entry name" value="Metallophos"/>
    <property type="match status" value="1"/>
</dbReference>
<keyword evidence="5" id="KW-0464">Manganese</keyword>
<dbReference type="Gene3D" id="3.60.21.10">
    <property type="match status" value="1"/>
</dbReference>
<dbReference type="GO" id="GO:0016020">
    <property type="term" value="C:membrane"/>
    <property type="evidence" value="ECO:0007669"/>
    <property type="project" value="GOC"/>
</dbReference>
<keyword evidence="9" id="KW-1185">Reference proteome</keyword>
<evidence type="ECO:0000313" key="9">
    <source>
        <dbReference type="Proteomes" id="UP000318483"/>
    </source>
</evidence>
<dbReference type="PANTHER" id="PTHR34990:SF2">
    <property type="entry name" value="BLL8164 PROTEIN"/>
    <property type="match status" value="1"/>
</dbReference>
<dbReference type="InterPro" id="IPR029052">
    <property type="entry name" value="Metallo-depent_PP-like"/>
</dbReference>
<dbReference type="Proteomes" id="UP000318483">
    <property type="component" value="Chromosome"/>
</dbReference>
<evidence type="ECO:0000256" key="5">
    <source>
        <dbReference type="ARBA" id="ARBA00023211"/>
    </source>
</evidence>
<keyword evidence="3" id="KW-0479">Metal-binding</keyword>